<dbReference type="PATRIC" id="fig|405444.3.peg.1053"/>
<reference evidence="1 2" key="1">
    <citation type="submission" date="2015-05" db="EMBL/GenBank/DDBJ databases">
        <title>Genome sequencing and analysis of members of genus Stenotrophomonas.</title>
        <authorList>
            <person name="Patil P.P."/>
            <person name="Midha S."/>
            <person name="Patil P.B."/>
        </authorList>
    </citation>
    <scope>NUCLEOTIDE SEQUENCE [LARGE SCALE GENOMIC DNA]</scope>
    <source>
        <strain evidence="1 2">DSM 18929</strain>
    </source>
</reference>
<proteinExistence type="predicted"/>
<organism evidence="1 2">
    <name type="scientific">Stenotrophomonas humi</name>
    <dbReference type="NCBI Taxonomy" id="405444"/>
    <lineage>
        <taxon>Bacteria</taxon>
        <taxon>Pseudomonadati</taxon>
        <taxon>Pseudomonadota</taxon>
        <taxon>Gammaproteobacteria</taxon>
        <taxon>Lysobacterales</taxon>
        <taxon>Lysobacteraceae</taxon>
        <taxon>Stenotrophomonas</taxon>
    </lineage>
</organism>
<evidence type="ECO:0000313" key="1">
    <source>
        <dbReference type="EMBL" id="KRG64011.1"/>
    </source>
</evidence>
<name>A0A0R0C3U0_9GAMM</name>
<keyword evidence="2" id="KW-1185">Reference proteome</keyword>
<evidence type="ECO:0000313" key="2">
    <source>
        <dbReference type="Proteomes" id="UP000050864"/>
    </source>
</evidence>
<dbReference type="STRING" id="405444.ABB26_10160"/>
<comment type="caution">
    <text evidence="1">The sequence shown here is derived from an EMBL/GenBank/DDBJ whole genome shotgun (WGS) entry which is preliminary data.</text>
</comment>
<dbReference type="EMBL" id="LDJI01000019">
    <property type="protein sequence ID" value="KRG64011.1"/>
    <property type="molecule type" value="Genomic_DNA"/>
</dbReference>
<sequence>MSTSGGVDHVALGHSLARKVGVNLDKARPKTRRMWEARGLAVIALSRGDLTEAQKIMRPFNRNSGARKVLEGETA</sequence>
<protein>
    <submittedName>
        <fullName evidence="1">Uncharacterized protein</fullName>
    </submittedName>
</protein>
<dbReference type="OrthoDB" id="6055459at2"/>
<dbReference type="AlphaFoldDB" id="A0A0R0C3U0"/>
<gene>
    <name evidence="1" type="ORF">ABB26_10160</name>
</gene>
<dbReference type="Proteomes" id="UP000050864">
    <property type="component" value="Unassembled WGS sequence"/>
</dbReference>
<accession>A0A0R0C3U0</accession>